<dbReference type="AGR" id="MGI:1330839"/>
<accession>Q99KF6</accession>
<protein>
    <submittedName>
        <fullName evidence="1">Lin7c protein</fullName>
    </submittedName>
</protein>
<evidence type="ECO:0000313" key="1">
    <source>
        <dbReference type="EMBL" id="AAH04685.1"/>
    </source>
</evidence>
<proteinExistence type="evidence at transcript level"/>
<reference evidence="1" key="1">
    <citation type="journal article" date="2004" name="Genome Res.">
        <title>The status, quality, and expansion of the NIH full-length cDNA project: the Mammalian Gene Collection (MGC).</title>
        <authorList>
            <consortium name="The MGC Project Team"/>
            <person name="Gerhard D.S."/>
            <person name="Wagner L."/>
            <person name="Feingold E.A."/>
            <person name="Shenmen C.M."/>
            <person name="Grouse L.H."/>
            <person name="Schuler G."/>
            <person name="Klein S.L."/>
            <person name="Old S."/>
            <person name="Rasooly R."/>
            <person name="Good P."/>
            <person name="Guyer M."/>
            <person name="Peck A.M."/>
            <person name="Derge J.G."/>
            <person name="Lipman D."/>
            <person name="Collins F.S."/>
            <person name="Jang W."/>
            <person name="Sherry S."/>
            <person name="Feolo M."/>
            <person name="Misquitta L."/>
            <person name="Lee E."/>
            <person name="Rotmistrovsky K."/>
            <person name="Greenhut S.F."/>
            <person name="Schaefer C.F."/>
            <person name="Buetow K."/>
            <person name="Bonner T.I."/>
            <person name="Haussler D."/>
            <person name="Kent J."/>
            <person name="Kiekhaus M."/>
            <person name="Furey T."/>
            <person name="Brent M."/>
            <person name="Prange C."/>
            <person name="Schreiber K."/>
            <person name="Shapiro N."/>
            <person name="Bhat N.K."/>
            <person name="Hopkins R.F."/>
            <person name="Hsie F."/>
            <person name="Driscoll T."/>
            <person name="Soares M.B."/>
            <person name="Casavant T.L."/>
            <person name="Scheetz T.E."/>
            <person name="Brown-stein M.J."/>
            <person name="Usdin T.B."/>
            <person name="Toshiyuki S."/>
            <person name="Carninci P."/>
            <person name="Piao Y."/>
            <person name="Dudekula D.B."/>
            <person name="Ko M.S."/>
            <person name="Kawakami K."/>
            <person name="Suzuki Y."/>
            <person name="Sugano S."/>
            <person name="Gruber C.E."/>
            <person name="Smith M.R."/>
            <person name="Simmons B."/>
            <person name="Moore T."/>
            <person name="Waterman R."/>
            <person name="Johnson S.L."/>
            <person name="Ruan Y."/>
            <person name="Wei C.L."/>
            <person name="Mathavan S."/>
            <person name="Gunaratne P.H."/>
            <person name="Wu J."/>
            <person name="Garcia A.M."/>
            <person name="Hulyk S.W."/>
            <person name="Fuh E."/>
            <person name="Yuan Y."/>
            <person name="Sneed A."/>
            <person name="Kowis C."/>
            <person name="Hodgson A."/>
            <person name="Muzny D.M."/>
            <person name="McPherson J."/>
            <person name="Gibbs R.A."/>
            <person name="Fahey J."/>
            <person name="Helton E."/>
            <person name="Ketteman M."/>
            <person name="Madan A."/>
            <person name="Rodrigues S."/>
            <person name="Sanchez A."/>
            <person name="Whiting M."/>
            <person name="Madari A."/>
            <person name="Young A.C."/>
            <person name="Wetherby K.D."/>
            <person name="Granite S.J."/>
            <person name="Kwong P.N."/>
            <person name="Brinkley C.P."/>
            <person name="Pearson R.L."/>
            <person name="Bouffard G.G."/>
            <person name="Blakesly R.W."/>
            <person name="Green E.D."/>
            <person name="Dickson M.C."/>
            <person name="Rodriguez A.C."/>
            <person name="Grimwood J."/>
            <person name="Schmutz J."/>
            <person name="Myers R.M."/>
            <person name="Butterfield Y.S."/>
            <person name="Griffith M."/>
            <person name="Griffith O.L."/>
            <person name="Krzywinski M.I."/>
            <person name="Liao N."/>
            <person name="Morin R."/>
            <person name="Morrin R."/>
            <person name="Palmquist D."/>
            <person name="Petrescu A.S."/>
            <person name="Skalska U."/>
            <person name="Smailus D.E."/>
            <person name="Stott J.M."/>
            <person name="Schnerch A."/>
            <person name="Schein J.E."/>
            <person name="Jones S.J."/>
            <person name="Holt R.A."/>
            <person name="Baross A."/>
            <person name="Marra M.A."/>
            <person name="Clifton S."/>
            <person name="Makowski K.A."/>
            <person name="Bosak S."/>
            <person name="Malek J."/>
        </authorList>
    </citation>
    <scope>NUCLEOTIDE SEQUENCE [LARGE SCALE MRNA]</scope>
    <source>
        <strain evidence="1">Czech II</strain>
        <tissue evidence="1">Mammary tumor metastatized to lung. Tumor arose spontaneously</tissue>
    </source>
</reference>
<name>Q99KF6_MOUSE</name>
<dbReference type="MGI" id="MGI:1330839">
    <property type="gene designation" value="Lin7c"/>
</dbReference>
<gene>
    <name evidence="1 2" type="primary">Lin7c</name>
</gene>
<organism evidence="1">
    <name type="scientific">Mus musculus</name>
    <name type="common">Mouse</name>
    <dbReference type="NCBI Taxonomy" id="10090"/>
    <lineage>
        <taxon>Eukaryota</taxon>
        <taxon>Metazoa</taxon>
        <taxon>Chordata</taxon>
        <taxon>Craniata</taxon>
        <taxon>Vertebrata</taxon>
        <taxon>Euteleostomi</taxon>
        <taxon>Mammalia</taxon>
        <taxon>Eutheria</taxon>
        <taxon>Euarchontoglires</taxon>
        <taxon>Glires</taxon>
        <taxon>Rodentia</taxon>
        <taxon>Myomorpha</taxon>
        <taxon>Muroidea</taxon>
        <taxon>Muridae</taxon>
        <taxon>Murinae</taxon>
        <taxon>Mus</taxon>
        <taxon>Mus</taxon>
    </lineage>
</organism>
<dbReference type="AlphaFoldDB" id="Q99KF6"/>
<dbReference type="EMBL" id="BC004685">
    <property type="protein sequence ID" value="AAH04685.1"/>
    <property type="molecule type" value="mRNA"/>
</dbReference>
<evidence type="ECO:0000313" key="2">
    <source>
        <dbReference type="MGI" id="MGI:1330839"/>
    </source>
</evidence>
<sequence length="39" mass="4834">MAYLESVSMTWYRRKRVHVIILWNDIDRYIRTLVIVPPE</sequence>